<dbReference type="InterPro" id="IPR011990">
    <property type="entry name" value="TPR-like_helical_dom_sf"/>
</dbReference>
<dbReference type="CDD" id="cd04279">
    <property type="entry name" value="ZnMc_MMP_like_1"/>
    <property type="match status" value="1"/>
</dbReference>
<dbReference type="Proteomes" id="UP001054846">
    <property type="component" value="Chromosome"/>
</dbReference>
<dbReference type="InterPro" id="IPR024079">
    <property type="entry name" value="MetalloPept_cat_dom_sf"/>
</dbReference>
<dbReference type="Pfam" id="PF13180">
    <property type="entry name" value="PDZ_2"/>
    <property type="match status" value="1"/>
</dbReference>
<accession>A0ABY3PNU9</accession>
<dbReference type="PROSITE" id="PS51257">
    <property type="entry name" value="PROKAR_LIPOPROTEIN"/>
    <property type="match status" value="1"/>
</dbReference>
<evidence type="ECO:0000256" key="1">
    <source>
        <dbReference type="ARBA" id="ARBA00022670"/>
    </source>
</evidence>
<reference evidence="8 9" key="1">
    <citation type="journal article" date="2021" name="Genome Biol. Evol.">
        <title>Complete Genome Sequencing of a Novel Gloeobacter Species from a Waterfall Cave in Mexico.</title>
        <authorList>
            <person name="Saw J.H."/>
            <person name="Cardona T."/>
            <person name="Montejano G."/>
        </authorList>
    </citation>
    <scope>NUCLEOTIDE SEQUENCE [LARGE SCALE GENOMIC DNA]</scope>
    <source>
        <strain evidence="8">MG652769</strain>
    </source>
</reference>
<dbReference type="InterPro" id="IPR001478">
    <property type="entry name" value="PDZ"/>
</dbReference>
<evidence type="ECO:0000313" key="9">
    <source>
        <dbReference type="Proteomes" id="UP001054846"/>
    </source>
</evidence>
<feature type="domain" description="PDZ" evidence="7">
    <location>
        <begin position="149"/>
        <end position="204"/>
    </location>
</feature>
<keyword evidence="2" id="KW-0479">Metal-binding</keyword>
<keyword evidence="9" id="KW-1185">Reference proteome</keyword>
<sequence length="802" mass="86417">MYRLLLLVLVGGLSCCAPVLAESNLDGWLAKFESQLKDKWSPGAQQNLVVRVRVSRAGWLGGISVEEPDPSQPGLTGRLYESLSKVAPFPALPVEAAAPAVEVRLHLQGGRVVRSSAELRRAFLGLTMRELPASGDRPQRVVLMGASTEQARNAALRHGDLLVAIDGKAVARLRDIVPLLANRQGGDVVKLKIRREGEELEVPLPLSGNLAAMPATELGEPPPRVARLQPLEVAPSALAERYFGWGNVLSVKPATDGLSLAVGPLAEQALLRERTAAFLRQMATAGVRSASVQVEAPDPERSWRAVAGGEQLAVEVAQPAWRDTPVRVPAGTYLAVRLDQKEDVGVQQGTTRPVSGAILYDILDGNGLTLIRAGAAVRGKLVTAPPFGHRLVLESIAETATEGESDVLPTRELLIERSSGFVSAFASTLFQDQVVGVRLSKPVALSKPAAKATPLPLETALPPVPLATARDEKRALAAYNQAVSAATAQRWEEAGAGLLLSLSLFPSREGREVLGWVYEQQARQMLLLDDAPAAIRYLEPALRLRTSVSSGVALLGSAYAALIADSGGALSSEQIAYLRQRAELYGLNLLDYPAGATVLVAKEPGKPAAGDYFEACRYDYDAWISIGSSTNRTRKAVVVRMSRMPIKVYLGAAPDPAFAELTWNAALKWQTASDGLVQFEKVERPTDADIVVVFTASNKGDIAGFADRRPFNFNPRAFENRLPAPTIELNLRPANMFQPQERLKWLEMVAVHEFGHAIGLWGHSDNIDDIMFARVSGLSEPSPRDIETLKKIYAAPADITRS</sequence>
<gene>
    <name evidence="8" type="ORF">ISF26_03770</name>
</gene>
<dbReference type="Gene3D" id="2.30.42.10">
    <property type="match status" value="1"/>
</dbReference>
<dbReference type="SUPFAM" id="SSF50156">
    <property type="entry name" value="PDZ domain-like"/>
    <property type="match status" value="1"/>
</dbReference>
<name>A0ABY3PNU9_9CYAN</name>
<evidence type="ECO:0000259" key="7">
    <source>
        <dbReference type="Pfam" id="PF13180"/>
    </source>
</evidence>
<keyword evidence="3" id="KW-0378">Hydrolase</keyword>
<feature type="chain" id="PRO_5045110092" evidence="5">
    <location>
        <begin position="22"/>
        <end position="802"/>
    </location>
</feature>
<proteinExistence type="predicted"/>
<dbReference type="InterPro" id="IPR036034">
    <property type="entry name" value="PDZ_sf"/>
</dbReference>
<evidence type="ECO:0000256" key="5">
    <source>
        <dbReference type="SAM" id="SignalP"/>
    </source>
</evidence>
<evidence type="ECO:0000259" key="6">
    <source>
        <dbReference type="Pfam" id="PF00413"/>
    </source>
</evidence>
<evidence type="ECO:0000313" key="8">
    <source>
        <dbReference type="EMBL" id="UFP95378.1"/>
    </source>
</evidence>
<dbReference type="RefSeq" id="WP_230842603.1">
    <property type="nucleotide sequence ID" value="NZ_CP063845.1"/>
</dbReference>
<dbReference type="SUPFAM" id="SSF55486">
    <property type="entry name" value="Metalloproteases ('zincins'), catalytic domain"/>
    <property type="match status" value="1"/>
</dbReference>
<dbReference type="SUPFAM" id="SSF48452">
    <property type="entry name" value="TPR-like"/>
    <property type="match status" value="1"/>
</dbReference>
<organism evidence="8 9">
    <name type="scientific">Gloeobacter morelensis MG652769</name>
    <dbReference type="NCBI Taxonomy" id="2781736"/>
    <lineage>
        <taxon>Bacteria</taxon>
        <taxon>Bacillati</taxon>
        <taxon>Cyanobacteriota</taxon>
        <taxon>Cyanophyceae</taxon>
        <taxon>Gloeobacterales</taxon>
        <taxon>Gloeobacteraceae</taxon>
        <taxon>Gloeobacter</taxon>
        <taxon>Gloeobacter morelensis</taxon>
    </lineage>
</organism>
<keyword evidence="5" id="KW-0732">Signal</keyword>
<dbReference type="Gene3D" id="3.40.390.10">
    <property type="entry name" value="Collagenase (Catalytic Domain)"/>
    <property type="match status" value="1"/>
</dbReference>
<feature type="signal peptide" evidence="5">
    <location>
        <begin position="1"/>
        <end position="21"/>
    </location>
</feature>
<keyword evidence="4" id="KW-0862">Zinc</keyword>
<evidence type="ECO:0000256" key="3">
    <source>
        <dbReference type="ARBA" id="ARBA00022801"/>
    </source>
</evidence>
<evidence type="ECO:0000256" key="4">
    <source>
        <dbReference type="ARBA" id="ARBA00022833"/>
    </source>
</evidence>
<dbReference type="Pfam" id="PF00413">
    <property type="entry name" value="Peptidase_M10"/>
    <property type="match status" value="1"/>
</dbReference>
<protein>
    <submittedName>
        <fullName evidence="8">PDZ domain-containing protein</fullName>
    </submittedName>
</protein>
<dbReference type="InterPro" id="IPR001818">
    <property type="entry name" value="Pept_M10_metallopeptidase"/>
</dbReference>
<feature type="domain" description="Peptidase M10 metallopeptidase" evidence="6">
    <location>
        <begin position="665"/>
        <end position="793"/>
    </location>
</feature>
<dbReference type="EMBL" id="CP063845">
    <property type="protein sequence ID" value="UFP95378.1"/>
    <property type="molecule type" value="Genomic_DNA"/>
</dbReference>
<keyword evidence="1" id="KW-0645">Protease</keyword>
<evidence type="ECO:0000256" key="2">
    <source>
        <dbReference type="ARBA" id="ARBA00022723"/>
    </source>
</evidence>